<dbReference type="RefSeq" id="XP_064852548.1">
    <property type="nucleotide sequence ID" value="XM_064996476.1"/>
</dbReference>
<evidence type="ECO:0000313" key="2">
    <source>
        <dbReference type="Proteomes" id="UP001360560"/>
    </source>
</evidence>
<proteinExistence type="predicted"/>
<dbReference type="EMBL" id="BTFZ01000007">
    <property type="protein sequence ID" value="GMM35548.1"/>
    <property type="molecule type" value="Genomic_DNA"/>
</dbReference>
<sequence>MENDPTIVYQKNPSVMFNGRMLVGPEPRPLITDGKDVASTSEEVEQPSLLTTKDGEISLLAEEVYLAVERTKYEIPNNYSQVLASEQKVKWLIAILNELTALKINKVYEEVDYVEGMKTVNSRWVFSVKPKPVKKYSKLVWCVKVFHKKGE</sequence>
<dbReference type="AlphaFoldDB" id="A0AAV5QN16"/>
<accession>A0AAV5QN16</accession>
<comment type="caution">
    <text evidence="1">The sequence shown here is derived from an EMBL/GenBank/DDBJ whole genome shotgun (WGS) entry which is preliminary data.</text>
</comment>
<gene>
    <name evidence="1" type="ORF">DASC09_028730</name>
</gene>
<evidence type="ECO:0008006" key="3">
    <source>
        <dbReference type="Google" id="ProtNLM"/>
    </source>
</evidence>
<organism evidence="1 2">
    <name type="scientific">Saccharomycopsis crataegensis</name>
    <dbReference type="NCBI Taxonomy" id="43959"/>
    <lineage>
        <taxon>Eukaryota</taxon>
        <taxon>Fungi</taxon>
        <taxon>Dikarya</taxon>
        <taxon>Ascomycota</taxon>
        <taxon>Saccharomycotina</taxon>
        <taxon>Saccharomycetes</taxon>
        <taxon>Saccharomycopsidaceae</taxon>
        <taxon>Saccharomycopsis</taxon>
    </lineage>
</organism>
<protein>
    <recommendedName>
        <fullName evidence="3">Reverse transcriptase Ty1/copia-type domain-containing protein</fullName>
    </recommendedName>
</protein>
<reference evidence="1 2" key="1">
    <citation type="journal article" date="2023" name="Elife">
        <title>Identification of key yeast species and microbe-microbe interactions impacting larval growth of Drosophila in the wild.</title>
        <authorList>
            <person name="Mure A."/>
            <person name="Sugiura Y."/>
            <person name="Maeda R."/>
            <person name="Honda K."/>
            <person name="Sakurai N."/>
            <person name="Takahashi Y."/>
            <person name="Watada M."/>
            <person name="Katoh T."/>
            <person name="Gotoh A."/>
            <person name="Gotoh Y."/>
            <person name="Taniguchi I."/>
            <person name="Nakamura K."/>
            <person name="Hayashi T."/>
            <person name="Katayama T."/>
            <person name="Uemura T."/>
            <person name="Hattori Y."/>
        </authorList>
    </citation>
    <scope>NUCLEOTIDE SEQUENCE [LARGE SCALE GENOMIC DNA]</scope>
    <source>
        <strain evidence="1 2">SC-9</strain>
    </source>
</reference>
<dbReference type="GeneID" id="90073527"/>
<keyword evidence="2" id="KW-1185">Reference proteome</keyword>
<evidence type="ECO:0000313" key="1">
    <source>
        <dbReference type="EMBL" id="GMM35548.1"/>
    </source>
</evidence>
<name>A0AAV5QN16_9ASCO</name>
<dbReference type="Proteomes" id="UP001360560">
    <property type="component" value="Unassembled WGS sequence"/>
</dbReference>